<dbReference type="PANTHER" id="PTHR35610:SF8">
    <property type="entry name" value="3-ISOPROPYLMALATE DEHYDRATASE"/>
    <property type="match status" value="1"/>
</dbReference>
<name>M0C219_9EURY</name>
<gene>
    <name evidence="2" type="ORF">C477_13910</name>
</gene>
<dbReference type="eggNOG" id="arCOG00347">
    <property type="taxonomic scope" value="Archaea"/>
</dbReference>
<organism evidence="2 3">
    <name type="scientific">Haloterrigena salina JCM 13891</name>
    <dbReference type="NCBI Taxonomy" id="1227488"/>
    <lineage>
        <taxon>Archaea</taxon>
        <taxon>Methanobacteriati</taxon>
        <taxon>Methanobacteriota</taxon>
        <taxon>Stenosarchaea group</taxon>
        <taxon>Halobacteria</taxon>
        <taxon>Halobacteriales</taxon>
        <taxon>Natrialbaceae</taxon>
        <taxon>Haloterrigena</taxon>
    </lineage>
</organism>
<evidence type="ECO:0008006" key="4">
    <source>
        <dbReference type="Google" id="ProtNLM"/>
    </source>
</evidence>
<evidence type="ECO:0000313" key="2">
    <source>
        <dbReference type="EMBL" id="ELZ17331.1"/>
    </source>
</evidence>
<evidence type="ECO:0000313" key="3">
    <source>
        <dbReference type="Proteomes" id="UP000011657"/>
    </source>
</evidence>
<dbReference type="Gene3D" id="3.40.50.10900">
    <property type="entry name" value="PAC-like subunit"/>
    <property type="match status" value="1"/>
</dbReference>
<dbReference type="AlphaFoldDB" id="M0C219"/>
<accession>M0C219</accession>
<dbReference type="Pfam" id="PF09754">
    <property type="entry name" value="PAC2"/>
    <property type="match status" value="1"/>
</dbReference>
<dbReference type="SUPFAM" id="SSF159659">
    <property type="entry name" value="Cgl1923-like"/>
    <property type="match status" value="1"/>
</dbReference>
<feature type="compositionally biased region" description="Polar residues" evidence="1">
    <location>
        <begin position="235"/>
        <end position="251"/>
    </location>
</feature>
<dbReference type="STRING" id="1227488.C477_13910"/>
<feature type="region of interest" description="Disordered" evidence="1">
    <location>
        <begin position="233"/>
        <end position="257"/>
    </location>
</feature>
<dbReference type="Proteomes" id="UP000011657">
    <property type="component" value="Unassembled WGS sequence"/>
</dbReference>
<dbReference type="PATRIC" id="fig|1227488.3.peg.2774"/>
<comment type="caution">
    <text evidence="2">The sequence shown here is derived from an EMBL/GenBank/DDBJ whole genome shotgun (WGS) entry which is preliminary data.</text>
</comment>
<keyword evidence="3" id="KW-1185">Reference proteome</keyword>
<dbReference type="InterPro" id="IPR019151">
    <property type="entry name" value="Proteasome_assmbl_chaperone_2"/>
</dbReference>
<evidence type="ECO:0000256" key="1">
    <source>
        <dbReference type="SAM" id="MobiDB-lite"/>
    </source>
</evidence>
<reference evidence="2 3" key="1">
    <citation type="journal article" date="2014" name="PLoS Genet.">
        <title>Phylogenetically driven sequencing of extremely halophilic archaea reveals strategies for static and dynamic osmo-response.</title>
        <authorList>
            <person name="Becker E.A."/>
            <person name="Seitzer P.M."/>
            <person name="Tritt A."/>
            <person name="Larsen D."/>
            <person name="Krusor M."/>
            <person name="Yao A.I."/>
            <person name="Wu D."/>
            <person name="Madern D."/>
            <person name="Eisen J.A."/>
            <person name="Darling A.E."/>
            <person name="Facciotti M.T."/>
        </authorList>
    </citation>
    <scope>NUCLEOTIDE SEQUENCE [LARGE SCALE GENOMIC DNA]</scope>
    <source>
        <strain evidence="2 3">JCM 13891</strain>
    </source>
</reference>
<protein>
    <recommendedName>
        <fullName evidence="4">3-isopropylmalate dehydratase</fullName>
    </recommendedName>
</protein>
<dbReference type="PANTHER" id="PTHR35610">
    <property type="entry name" value="3-ISOPROPYLMALATE DEHYDRATASE-RELATED"/>
    <property type="match status" value="1"/>
</dbReference>
<sequence>MGTPTDVSNMAQIRQQGPEMDLEEPVLVEGFPGLGLVGKIATDHLIEELDMRYYASVDCGGLPRVGVYRGGDRTARPPVRIHASEEHDLLALRSDAPIKSDAVGSVAECLTEWIVGQDALPLYLSGLPAEREGEDEPDIYGIGTGNAAERLEERGIAMPPEDGVVTGPTGALINRAAQRGYDSVGLVVESSPQFPDPEAASVLLEDGVCPIADVEVEVQELLDRAAEIREKREQFAQQMQQIGQEESSQAQPLRMYQ</sequence>
<dbReference type="InterPro" id="IPR038389">
    <property type="entry name" value="PSMG2_sf"/>
</dbReference>
<dbReference type="EMBL" id="AOIS01000045">
    <property type="protein sequence ID" value="ELZ17331.1"/>
    <property type="molecule type" value="Genomic_DNA"/>
</dbReference>
<proteinExistence type="predicted"/>